<dbReference type="InterPro" id="IPR038071">
    <property type="entry name" value="UROD/MetE-like_sf"/>
</dbReference>
<feature type="domain" description="Cobalamin-independent methionine synthase MetE C-terminal/archaeal" evidence="1">
    <location>
        <begin position="11"/>
        <end position="340"/>
    </location>
</feature>
<dbReference type="PANTHER" id="PTHR43844">
    <property type="entry name" value="METHIONINE SYNTHASE"/>
    <property type="match status" value="1"/>
</dbReference>
<dbReference type="EMBL" id="JACHHV010000042">
    <property type="protein sequence ID" value="MBB5888712.1"/>
    <property type="molecule type" value="Genomic_DNA"/>
</dbReference>
<dbReference type="SUPFAM" id="SSF51726">
    <property type="entry name" value="UROD/MetE-like"/>
    <property type="match status" value="1"/>
</dbReference>
<dbReference type="GO" id="GO:0009086">
    <property type="term" value="P:methionine biosynthetic process"/>
    <property type="evidence" value="ECO:0007669"/>
    <property type="project" value="InterPro"/>
</dbReference>
<dbReference type="PANTHER" id="PTHR43844:SF1">
    <property type="entry name" value="METHIONINE SYNTHASE"/>
    <property type="match status" value="1"/>
</dbReference>
<accession>A0A841CAX6</accession>
<evidence type="ECO:0000313" key="2">
    <source>
        <dbReference type="EMBL" id="MBB5888712.1"/>
    </source>
</evidence>
<sequence>MTHTHEHFDHVGSFLRTPELKKGRLEFAEGKISEEDLVAIKHQEITKLVAKEAQIGLKSVTDGEYNRSWWHLDFLWNLNGIEAYEQENSYKFHGANTRTTNVRLCGKVTENPNHPFYEDFKFLQTVLPEGVAPKVTIPSPSLIPNRDGRSDLWEDFYPTWEAFLDDLAQTYHDTIQHFYELGARYVQLDDTTWAYLIARLIDSPEKHKFYEKQAEDIVYVVNKALAGLPEDLRISTHICRGNFRSTYLFEGSYEPVAKYLGQLNYDTFFLEYDDARSGDFSPLTDIWNSRKDVFIVLGLITSKKPELEDKVEIKAKISEAAKLVPLENLGLSTQCGFASTEEGNDLSEDEEWIKLGYIRLLTDEIWYK</sequence>
<proteinExistence type="predicted"/>
<comment type="caution">
    <text evidence="2">The sequence shown here is derived from an EMBL/GenBank/DDBJ whole genome shotgun (WGS) entry which is preliminary data.</text>
</comment>
<dbReference type="NCBIfam" id="NF004875">
    <property type="entry name" value="PRK06233.1"/>
    <property type="match status" value="1"/>
</dbReference>
<dbReference type="AlphaFoldDB" id="A0A841CAX6"/>
<protein>
    <submittedName>
        <fullName evidence="2">Methionine synthase II (Cobalamin-independent)</fullName>
    </submittedName>
</protein>
<dbReference type="RefSeq" id="WP_183541054.1">
    <property type="nucleotide sequence ID" value="NZ_DASWOY010000009.1"/>
</dbReference>
<dbReference type="Proteomes" id="UP000562464">
    <property type="component" value="Unassembled WGS sequence"/>
</dbReference>
<dbReference type="CDD" id="cd03311">
    <property type="entry name" value="CIMS_C_terminal_like"/>
    <property type="match status" value="1"/>
</dbReference>
<reference evidence="2 3" key="1">
    <citation type="submission" date="2020-08" db="EMBL/GenBank/DDBJ databases">
        <title>Genomic Encyclopedia of Type Strains, Phase IV (KMG-IV): sequencing the most valuable type-strain genomes for metagenomic binning, comparative biology and taxonomic classification.</title>
        <authorList>
            <person name="Goeker M."/>
        </authorList>
    </citation>
    <scope>NUCLEOTIDE SEQUENCE [LARGE SCALE GENOMIC DNA]</scope>
    <source>
        <strain evidence="2 3">DSM 14925</strain>
    </source>
</reference>
<name>A0A841CAX6_9LACT</name>
<dbReference type="GO" id="GO:0008270">
    <property type="term" value="F:zinc ion binding"/>
    <property type="evidence" value="ECO:0007669"/>
    <property type="project" value="InterPro"/>
</dbReference>
<dbReference type="GO" id="GO:0003871">
    <property type="term" value="F:5-methyltetrahydropteroyltriglutamate-homocysteine S-methyltransferase activity"/>
    <property type="evidence" value="ECO:0007669"/>
    <property type="project" value="InterPro"/>
</dbReference>
<dbReference type="Gene3D" id="3.20.20.210">
    <property type="match status" value="1"/>
</dbReference>
<dbReference type="InterPro" id="IPR002629">
    <property type="entry name" value="Met_Synth_C/arc"/>
</dbReference>
<dbReference type="Pfam" id="PF01717">
    <property type="entry name" value="Meth_synt_2"/>
    <property type="match status" value="1"/>
</dbReference>
<gene>
    <name evidence="2" type="ORF">HNQ37_001625</name>
</gene>
<evidence type="ECO:0000259" key="1">
    <source>
        <dbReference type="Pfam" id="PF01717"/>
    </source>
</evidence>
<dbReference type="NCBIfam" id="NF005085">
    <property type="entry name" value="PRK06520.1"/>
    <property type="match status" value="1"/>
</dbReference>
<evidence type="ECO:0000313" key="3">
    <source>
        <dbReference type="Proteomes" id="UP000562464"/>
    </source>
</evidence>
<keyword evidence="3" id="KW-1185">Reference proteome</keyword>
<organism evidence="2 3">
    <name type="scientific">Lactovum miscens</name>
    <dbReference type="NCBI Taxonomy" id="190387"/>
    <lineage>
        <taxon>Bacteria</taxon>
        <taxon>Bacillati</taxon>
        <taxon>Bacillota</taxon>
        <taxon>Bacilli</taxon>
        <taxon>Lactobacillales</taxon>
        <taxon>Streptococcaceae</taxon>
        <taxon>Lactovum</taxon>
    </lineage>
</organism>